<evidence type="ECO:0000256" key="1">
    <source>
        <dbReference type="SAM" id="Phobius"/>
    </source>
</evidence>
<dbReference type="Proteomes" id="UP000694892">
    <property type="component" value="Chromosome 2S"/>
</dbReference>
<keyword evidence="1" id="KW-0472">Membrane</keyword>
<dbReference type="EMBL" id="CM004469">
    <property type="protein sequence ID" value="OCT93121.1"/>
    <property type="molecule type" value="Genomic_DNA"/>
</dbReference>
<gene>
    <name evidence="2" type="ORF">XELAEV_18016188mg</name>
</gene>
<reference evidence="3" key="1">
    <citation type="journal article" date="2016" name="Nature">
        <title>Genome evolution in the allotetraploid frog Xenopus laevis.</title>
        <authorList>
            <person name="Session A.M."/>
            <person name="Uno Y."/>
            <person name="Kwon T."/>
            <person name="Chapman J.A."/>
            <person name="Toyoda A."/>
            <person name="Takahashi S."/>
            <person name="Fukui A."/>
            <person name="Hikosaka A."/>
            <person name="Suzuki A."/>
            <person name="Kondo M."/>
            <person name="van Heeringen S.J."/>
            <person name="Quigley I."/>
            <person name="Heinz S."/>
            <person name="Ogino H."/>
            <person name="Ochi H."/>
            <person name="Hellsten U."/>
            <person name="Lyons J.B."/>
            <person name="Simakov O."/>
            <person name="Putnam N."/>
            <person name="Stites J."/>
            <person name="Kuroki Y."/>
            <person name="Tanaka T."/>
            <person name="Michiue T."/>
            <person name="Watanabe M."/>
            <person name="Bogdanovic O."/>
            <person name="Lister R."/>
            <person name="Georgiou G."/>
            <person name="Paranjpe S.S."/>
            <person name="van Kruijsbergen I."/>
            <person name="Shu S."/>
            <person name="Carlson J."/>
            <person name="Kinoshita T."/>
            <person name="Ohta Y."/>
            <person name="Mawaribuchi S."/>
            <person name="Jenkins J."/>
            <person name="Grimwood J."/>
            <person name="Schmutz J."/>
            <person name="Mitros T."/>
            <person name="Mozaffari S.V."/>
            <person name="Suzuki Y."/>
            <person name="Haramoto Y."/>
            <person name="Yamamoto T.S."/>
            <person name="Takagi C."/>
            <person name="Heald R."/>
            <person name="Miller K."/>
            <person name="Haudenschild C."/>
            <person name="Kitzman J."/>
            <person name="Nakayama T."/>
            <person name="Izutsu Y."/>
            <person name="Robert J."/>
            <person name="Fortriede J."/>
            <person name="Burns K."/>
            <person name="Lotay V."/>
            <person name="Karimi K."/>
            <person name="Yasuoka Y."/>
            <person name="Dichmann D.S."/>
            <person name="Flajnik M.F."/>
            <person name="Houston D.W."/>
            <person name="Shendure J."/>
            <person name="DuPasquier L."/>
            <person name="Vize P.D."/>
            <person name="Zorn A.M."/>
            <person name="Ito M."/>
            <person name="Marcotte E.M."/>
            <person name="Wallingford J.B."/>
            <person name="Ito Y."/>
            <person name="Asashima M."/>
            <person name="Ueno N."/>
            <person name="Matsuda Y."/>
            <person name="Veenstra G.J."/>
            <person name="Fujiyama A."/>
            <person name="Harland R.M."/>
            <person name="Taira M."/>
            <person name="Rokhsar D.S."/>
        </authorList>
    </citation>
    <scope>NUCLEOTIDE SEQUENCE [LARGE SCALE GENOMIC DNA]</scope>
    <source>
        <strain evidence="3">J</strain>
    </source>
</reference>
<dbReference type="AlphaFoldDB" id="A0A974HX47"/>
<proteinExistence type="predicted"/>
<protein>
    <submittedName>
        <fullName evidence="2">Uncharacterized protein</fullName>
    </submittedName>
</protein>
<keyword evidence="1" id="KW-1133">Transmembrane helix</keyword>
<accession>A0A974HX47</accession>
<keyword evidence="1" id="KW-0812">Transmembrane</keyword>
<organism evidence="2 3">
    <name type="scientific">Xenopus laevis</name>
    <name type="common">African clawed frog</name>
    <dbReference type="NCBI Taxonomy" id="8355"/>
    <lineage>
        <taxon>Eukaryota</taxon>
        <taxon>Metazoa</taxon>
        <taxon>Chordata</taxon>
        <taxon>Craniata</taxon>
        <taxon>Vertebrata</taxon>
        <taxon>Euteleostomi</taxon>
        <taxon>Amphibia</taxon>
        <taxon>Batrachia</taxon>
        <taxon>Anura</taxon>
        <taxon>Pipoidea</taxon>
        <taxon>Pipidae</taxon>
        <taxon>Xenopodinae</taxon>
        <taxon>Xenopus</taxon>
        <taxon>Xenopus</taxon>
    </lineage>
</organism>
<evidence type="ECO:0000313" key="2">
    <source>
        <dbReference type="EMBL" id="OCT93121.1"/>
    </source>
</evidence>
<feature type="transmembrane region" description="Helical" evidence="1">
    <location>
        <begin position="105"/>
        <end position="122"/>
    </location>
</feature>
<name>A0A974HX47_XENLA</name>
<sequence length="123" mass="14123">MDHLHPVQRILDTVIGRYLVIGGLTLHMESFYNPTIDTFHATTALLPQLVVSFFFLILLRISLAYPFLCFPSFILSSSHFPYLLILLQLSCLYFHSFSFYSAPPLLLLICLFHLLLFTGVDCH</sequence>
<evidence type="ECO:0000313" key="3">
    <source>
        <dbReference type="Proteomes" id="UP000694892"/>
    </source>
</evidence>